<name>A0A101FW69_9EURY</name>
<dbReference type="GO" id="GO:0000028">
    <property type="term" value="P:ribosomal small subunit assembly"/>
    <property type="evidence" value="ECO:0007669"/>
    <property type="project" value="TreeGrafter"/>
</dbReference>
<evidence type="ECO:0000256" key="3">
    <source>
        <dbReference type="ARBA" id="ARBA00023274"/>
    </source>
</evidence>
<evidence type="ECO:0000256" key="2">
    <source>
        <dbReference type="ARBA" id="ARBA00022980"/>
    </source>
</evidence>
<dbReference type="FunFam" id="2.40.50.140:FF:000145">
    <property type="entry name" value="30S ribosomal protein S28e"/>
    <property type="match status" value="1"/>
</dbReference>
<dbReference type="InterPro" id="IPR012340">
    <property type="entry name" value="NA-bd_OB-fold"/>
</dbReference>
<dbReference type="GO" id="GO:0006412">
    <property type="term" value="P:translation"/>
    <property type="evidence" value="ECO:0007669"/>
    <property type="project" value="UniProtKB-UniRule"/>
</dbReference>
<dbReference type="Proteomes" id="UP000053961">
    <property type="component" value="Unassembled WGS sequence"/>
</dbReference>
<reference evidence="7" key="1">
    <citation type="journal article" date="2015" name="MBio">
        <title>Genome-resolved metagenomic analysis reveals roles for candidate phyla and other microbial community members in biogeochemical transformations in oil reservoirs.</title>
        <authorList>
            <person name="Hu P."/>
            <person name="Tom L."/>
            <person name="Singh A."/>
            <person name="Thomas B.C."/>
            <person name="Baker B.J."/>
            <person name="Piceno Y.M."/>
            <person name="Andersen G.L."/>
            <person name="Banfield J.F."/>
        </authorList>
    </citation>
    <scope>NUCLEOTIDE SEQUENCE [LARGE SCALE GENOMIC DNA]</scope>
    <source>
        <strain evidence="7">56_747</strain>
    </source>
</reference>
<dbReference type="EMBL" id="LGFT01000001">
    <property type="protein sequence ID" value="KUK45544.1"/>
    <property type="molecule type" value="Genomic_DNA"/>
</dbReference>
<accession>A0A101FW69</accession>
<dbReference type="InterPro" id="IPR028626">
    <property type="entry name" value="Ribosomal_eS28_CS"/>
</dbReference>
<dbReference type="Proteomes" id="UP000057043">
    <property type="component" value="Unassembled WGS sequence"/>
</dbReference>
<dbReference type="GO" id="GO:0003735">
    <property type="term" value="F:structural constituent of ribosome"/>
    <property type="evidence" value="ECO:0007669"/>
    <property type="project" value="InterPro"/>
</dbReference>
<proteinExistence type="inferred from homology"/>
<sequence>MADEWEGVPAEVIEIIGNTGMHGEATQIKCRILEGSNKGRIITRNCVGPIRMGDVLMLLETAREAKKLTTR</sequence>
<dbReference type="Gene3D" id="2.40.50.140">
    <property type="entry name" value="Nucleic acid-binding proteins"/>
    <property type="match status" value="1"/>
</dbReference>
<gene>
    <name evidence="5" type="primary">rps28e</name>
    <name evidence="6" type="ORF">XD72_0018</name>
    <name evidence="7" type="ORF">XE07_0859</name>
</gene>
<dbReference type="CDD" id="cd04457">
    <property type="entry name" value="S1_S28E"/>
    <property type="match status" value="1"/>
</dbReference>
<dbReference type="NCBIfam" id="NF003080">
    <property type="entry name" value="PRK04007.1"/>
    <property type="match status" value="1"/>
</dbReference>
<evidence type="ECO:0000313" key="8">
    <source>
        <dbReference type="Proteomes" id="UP000053961"/>
    </source>
</evidence>
<dbReference type="PANTHER" id="PTHR10769">
    <property type="entry name" value="40S RIBOSOMAL PROTEIN S28"/>
    <property type="match status" value="1"/>
</dbReference>
<dbReference type="EMBL" id="LGHB01000008">
    <property type="protein sequence ID" value="KUK96773.1"/>
    <property type="molecule type" value="Genomic_DNA"/>
</dbReference>
<protein>
    <recommendedName>
        <fullName evidence="4 5">Small ribosomal subunit protein eS28</fullName>
    </recommendedName>
</protein>
<comment type="similarity">
    <text evidence="1 5">Belongs to the eukaryotic ribosomal protein eS28 family.</text>
</comment>
<evidence type="ECO:0000256" key="5">
    <source>
        <dbReference type="HAMAP-Rule" id="MF_00292"/>
    </source>
</evidence>
<evidence type="ECO:0000313" key="9">
    <source>
        <dbReference type="Proteomes" id="UP000057043"/>
    </source>
</evidence>
<evidence type="ECO:0000256" key="1">
    <source>
        <dbReference type="ARBA" id="ARBA00005943"/>
    </source>
</evidence>
<comment type="caution">
    <text evidence="6">The sequence shown here is derived from an EMBL/GenBank/DDBJ whole genome shotgun (WGS) entry which is preliminary data.</text>
</comment>
<dbReference type="AlphaFoldDB" id="A0A101FW69"/>
<dbReference type="SUPFAM" id="SSF50249">
    <property type="entry name" value="Nucleic acid-binding proteins"/>
    <property type="match status" value="1"/>
</dbReference>
<dbReference type="PROSITE" id="PS00961">
    <property type="entry name" value="RIBOSOMAL_S28E"/>
    <property type="match status" value="1"/>
</dbReference>
<keyword evidence="3 5" id="KW-0687">Ribonucleoprotein</keyword>
<evidence type="ECO:0000313" key="7">
    <source>
        <dbReference type="EMBL" id="KUK96773.1"/>
    </source>
</evidence>
<keyword evidence="2 5" id="KW-0689">Ribosomal protein</keyword>
<dbReference type="GO" id="GO:0022627">
    <property type="term" value="C:cytosolic small ribosomal subunit"/>
    <property type="evidence" value="ECO:0007669"/>
    <property type="project" value="TreeGrafter"/>
</dbReference>
<dbReference type="PATRIC" id="fig|301375.6.peg.2201"/>
<evidence type="ECO:0000313" key="6">
    <source>
        <dbReference type="EMBL" id="KUK45544.1"/>
    </source>
</evidence>
<evidence type="ECO:0000256" key="4">
    <source>
        <dbReference type="ARBA" id="ARBA00035146"/>
    </source>
</evidence>
<dbReference type="PANTHER" id="PTHR10769:SF3">
    <property type="entry name" value="SMALL RIBOSOMAL SUBUNIT PROTEIN ES28"/>
    <property type="match status" value="1"/>
</dbReference>
<dbReference type="GO" id="GO:0030490">
    <property type="term" value="P:maturation of SSU-rRNA"/>
    <property type="evidence" value="ECO:0007669"/>
    <property type="project" value="TreeGrafter"/>
</dbReference>
<dbReference type="InterPro" id="IPR000289">
    <property type="entry name" value="Ribosomal_eS28"/>
</dbReference>
<dbReference type="Pfam" id="PF01200">
    <property type="entry name" value="Ribosomal_S28e"/>
    <property type="match status" value="1"/>
</dbReference>
<reference evidence="8 9" key="2">
    <citation type="journal article" date="2015" name="MBio">
        <title>Genome-Resolved Metagenomic Analysis Reveals Roles for Candidate Phyla and Other Microbial Community Members in Biogeochemical Transformations in Oil Reservoirs.</title>
        <authorList>
            <person name="Hu P."/>
            <person name="Tom L."/>
            <person name="Singh A."/>
            <person name="Thomas B.C."/>
            <person name="Baker B.J."/>
            <person name="Piceno Y.M."/>
            <person name="Andersen G.L."/>
            <person name="Banfield J.F."/>
        </authorList>
    </citation>
    <scope>NUCLEOTIDE SEQUENCE [LARGE SCALE GENOMIC DNA]</scope>
    <source>
        <strain evidence="6">57_489</strain>
    </source>
</reference>
<dbReference type="HAMAP" id="MF_00292">
    <property type="entry name" value="Ribosomal_eS28"/>
    <property type="match status" value="1"/>
</dbReference>
<organism evidence="6 9">
    <name type="scientific">Methanothrix harundinacea</name>
    <dbReference type="NCBI Taxonomy" id="301375"/>
    <lineage>
        <taxon>Archaea</taxon>
        <taxon>Methanobacteriati</taxon>
        <taxon>Methanobacteriota</taxon>
        <taxon>Stenosarchaea group</taxon>
        <taxon>Methanomicrobia</taxon>
        <taxon>Methanotrichales</taxon>
        <taxon>Methanotrichaceae</taxon>
        <taxon>Methanothrix</taxon>
    </lineage>
</organism>